<sequence length="545" mass="57849">MHSTDIRWPGALRAALALFIPGALSLLTGHEHEMLLVAAGSCAVIYGEGYPYRKRWQVIAIVGTLLTLGTLLGSTLGHGVFSHLNAGGSRWWFLLIGAYTTALATVGVFVQNALRLPPPGVFFIIMASGGATMSSRLGISPWEVAAWTSAGALSALVVGMFGWLVHPHNPEAKAVAALDVAVAAALRDSDEASVIARTHRAQTALANAWAALTDAGIVSGGKVRKPAFAHLVTHVRAAHLKLAAAGPAGNAAEGLDDATRLFDVHRTAIPHTRPTVAYRIFRAMHPYSHATMSAARVAVASVVAAAVGIALGFDRPDWAVVSVVLIAQWGPDRIPGTIRAAQRFGGTIIGIGLFAALHAAGIAQWSLLIALAAVQFLAEIFVTRNYALTVIVTTPLALYLGGAVSKPLGEMVVARFVETVIAVVCALIALWAVPRVFSLRHYRRLVRRSLLSMGALLGALLTATPAEAIRQRRDLQYELLSERRAIQSLAADFPDAAAPLWDDHLVLQRTGYALLDYCTAHVDDEVSLQDIEALAATVRKAQKAL</sequence>
<evidence type="ECO:0000313" key="8">
    <source>
        <dbReference type="Proteomes" id="UP000515743"/>
    </source>
</evidence>
<protein>
    <submittedName>
        <fullName evidence="7">FUSC family protein</fullName>
    </submittedName>
</protein>
<evidence type="ECO:0000256" key="1">
    <source>
        <dbReference type="ARBA" id="ARBA00004141"/>
    </source>
</evidence>
<feature type="transmembrane region" description="Helical" evidence="5">
    <location>
        <begin position="348"/>
        <end position="374"/>
    </location>
</feature>
<name>A0A7G7CSA8_9CORY</name>
<feature type="transmembrane region" description="Helical" evidence="5">
    <location>
        <begin position="91"/>
        <end position="109"/>
    </location>
</feature>
<feature type="transmembrane region" description="Helical" evidence="5">
    <location>
        <begin position="294"/>
        <end position="313"/>
    </location>
</feature>
<keyword evidence="8" id="KW-1185">Reference proteome</keyword>
<feature type="transmembrane region" description="Helical" evidence="5">
    <location>
        <begin position="121"/>
        <end position="139"/>
    </location>
</feature>
<dbReference type="Pfam" id="PF13515">
    <property type="entry name" value="FUSC_2"/>
    <property type="match status" value="1"/>
</dbReference>
<gene>
    <name evidence="7" type="ORF">H0194_02980</name>
</gene>
<feature type="transmembrane region" description="Helical" evidence="5">
    <location>
        <begin position="58"/>
        <end position="79"/>
    </location>
</feature>
<keyword evidence="2 5" id="KW-0812">Transmembrane</keyword>
<reference evidence="7 8" key="1">
    <citation type="submission" date="2020-07" db="EMBL/GenBank/DDBJ databases">
        <title>Complete genome and description of Corynebacterium incognita strain Marseille-Q3630 sp. nov.</title>
        <authorList>
            <person name="Boxberger M."/>
        </authorList>
    </citation>
    <scope>NUCLEOTIDE SEQUENCE [LARGE SCALE GENOMIC DNA]</scope>
    <source>
        <strain evidence="7 8">Marseille-Q3630</strain>
    </source>
</reference>
<dbReference type="EMBL" id="CP059404">
    <property type="protein sequence ID" value="QNE90474.1"/>
    <property type="molecule type" value="Genomic_DNA"/>
</dbReference>
<keyword evidence="4 5" id="KW-0472">Membrane</keyword>
<accession>A0A7G7CSA8</accession>
<dbReference type="Proteomes" id="UP000515743">
    <property type="component" value="Chromosome"/>
</dbReference>
<dbReference type="KEGG" id="cik:H0194_02980"/>
<evidence type="ECO:0000259" key="6">
    <source>
        <dbReference type="Pfam" id="PF13515"/>
    </source>
</evidence>
<dbReference type="AlphaFoldDB" id="A0A7G7CSA8"/>
<keyword evidence="3 5" id="KW-1133">Transmembrane helix</keyword>
<feature type="transmembrane region" description="Helical" evidence="5">
    <location>
        <begin position="386"/>
        <end position="405"/>
    </location>
</feature>
<proteinExistence type="predicted"/>
<evidence type="ECO:0000256" key="5">
    <source>
        <dbReference type="SAM" id="Phobius"/>
    </source>
</evidence>
<evidence type="ECO:0000313" key="7">
    <source>
        <dbReference type="EMBL" id="QNE90474.1"/>
    </source>
</evidence>
<evidence type="ECO:0000256" key="2">
    <source>
        <dbReference type="ARBA" id="ARBA00022692"/>
    </source>
</evidence>
<feature type="transmembrane region" description="Helical" evidence="5">
    <location>
        <begin position="411"/>
        <end position="433"/>
    </location>
</feature>
<evidence type="ECO:0000256" key="3">
    <source>
        <dbReference type="ARBA" id="ARBA00022989"/>
    </source>
</evidence>
<dbReference type="InterPro" id="IPR049453">
    <property type="entry name" value="Memb_transporter_dom"/>
</dbReference>
<feature type="domain" description="Integral membrane bound transporter" evidence="6">
    <location>
        <begin position="304"/>
        <end position="428"/>
    </location>
</feature>
<dbReference type="GO" id="GO:0016020">
    <property type="term" value="C:membrane"/>
    <property type="evidence" value="ECO:0007669"/>
    <property type="project" value="UniProtKB-SubCell"/>
</dbReference>
<evidence type="ECO:0000256" key="4">
    <source>
        <dbReference type="ARBA" id="ARBA00023136"/>
    </source>
</evidence>
<feature type="transmembrane region" description="Helical" evidence="5">
    <location>
        <begin position="145"/>
        <end position="165"/>
    </location>
</feature>
<organism evidence="7 8">
    <name type="scientific">Corynebacterium incognita</name>
    <dbReference type="NCBI Taxonomy" id="2754725"/>
    <lineage>
        <taxon>Bacteria</taxon>
        <taxon>Bacillati</taxon>
        <taxon>Actinomycetota</taxon>
        <taxon>Actinomycetes</taxon>
        <taxon>Mycobacteriales</taxon>
        <taxon>Corynebacteriaceae</taxon>
        <taxon>Corynebacterium</taxon>
    </lineage>
</organism>
<comment type="subcellular location">
    <subcellularLocation>
        <location evidence="1">Membrane</location>
        <topology evidence="1">Multi-pass membrane protein</topology>
    </subcellularLocation>
</comment>